<sequence>MSGADGAGAGPGSAHAAAPPPGAQPERTALAWRRTSLSVAVGSLVAGRVLEPWSGPLVWVLVAAGLLGALALDRAGVRRAASWAGVVDDAHPDRGPGAPVPLGARTPGGAALGTTAAATTVLGVAALVAVLRSAAG</sequence>
<keyword evidence="3 6" id="KW-1133">Transmembrane helix</keyword>
<organism evidence="8 9">
    <name type="scientific">Cellulomonas pakistanensis</name>
    <dbReference type="NCBI Taxonomy" id="992287"/>
    <lineage>
        <taxon>Bacteria</taxon>
        <taxon>Bacillati</taxon>
        <taxon>Actinomycetota</taxon>
        <taxon>Actinomycetes</taxon>
        <taxon>Micrococcales</taxon>
        <taxon>Cellulomonadaceae</taxon>
        <taxon>Cellulomonas</taxon>
    </lineage>
</organism>
<keyword evidence="2 6" id="KW-0812">Transmembrane</keyword>
<evidence type="ECO:0000313" key="8">
    <source>
        <dbReference type="EMBL" id="GIG37364.1"/>
    </source>
</evidence>
<evidence type="ECO:0000256" key="3">
    <source>
        <dbReference type="ARBA" id="ARBA00022989"/>
    </source>
</evidence>
<evidence type="ECO:0000256" key="2">
    <source>
        <dbReference type="ARBA" id="ARBA00022692"/>
    </source>
</evidence>
<comment type="caution">
    <text evidence="8">The sequence shown here is derived from an EMBL/GenBank/DDBJ whole genome shotgun (WGS) entry which is preliminary data.</text>
</comment>
<dbReference type="EMBL" id="BONO01000022">
    <property type="protein sequence ID" value="GIG37364.1"/>
    <property type="molecule type" value="Genomic_DNA"/>
</dbReference>
<dbReference type="GO" id="GO:0012505">
    <property type="term" value="C:endomembrane system"/>
    <property type="evidence" value="ECO:0007669"/>
    <property type="project" value="UniProtKB-SubCell"/>
</dbReference>
<accession>A0A919PAD6</accession>
<dbReference type="Proteomes" id="UP000642125">
    <property type="component" value="Unassembled WGS sequence"/>
</dbReference>
<feature type="domain" description="DUF202" evidence="7">
    <location>
        <begin position="21"/>
        <end position="71"/>
    </location>
</feature>
<dbReference type="InterPro" id="IPR003807">
    <property type="entry name" value="DUF202"/>
</dbReference>
<dbReference type="RefSeq" id="WP_203669358.1">
    <property type="nucleotide sequence ID" value="NZ_BONO01000022.1"/>
</dbReference>
<evidence type="ECO:0000256" key="5">
    <source>
        <dbReference type="SAM" id="MobiDB-lite"/>
    </source>
</evidence>
<protein>
    <recommendedName>
        <fullName evidence="7">DUF202 domain-containing protein</fullName>
    </recommendedName>
</protein>
<comment type="subcellular location">
    <subcellularLocation>
        <location evidence="1">Endomembrane system</location>
        <topology evidence="1">Multi-pass membrane protein</topology>
    </subcellularLocation>
</comment>
<keyword evidence="9" id="KW-1185">Reference proteome</keyword>
<feature type="compositionally biased region" description="Gly residues" evidence="5">
    <location>
        <begin position="1"/>
        <end position="11"/>
    </location>
</feature>
<feature type="transmembrane region" description="Helical" evidence="6">
    <location>
        <begin position="53"/>
        <end position="72"/>
    </location>
</feature>
<evidence type="ECO:0000259" key="7">
    <source>
        <dbReference type="Pfam" id="PF02656"/>
    </source>
</evidence>
<evidence type="ECO:0000313" key="9">
    <source>
        <dbReference type="Proteomes" id="UP000642125"/>
    </source>
</evidence>
<dbReference type="AlphaFoldDB" id="A0A919PAD6"/>
<proteinExistence type="predicted"/>
<name>A0A919PAD6_9CELL</name>
<feature type="region of interest" description="Disordered" evidence="5">
    <location>
        <begin position="1"/>
        <end position="26"/>
    </location>
</feature>
<dbReference type="Pfam" id="PF02656">
    <property type="entry name" value="DUF202"/>
    <property type="match status" value="1"/>
</dbReference>
<evidence type="ECO:0000256" key="4">
    <source>
        <dbReference type="ARBA" id="ARBA00023136"/>
    </source>
</evidence>
<evidence type="ECO:0000256" key="6">
    <source>
        <dbReference type="SAM" id="Phobius"/>
    </source>
</evidence>
<reference evidence="8" key="1">
    <citation type="submission" date="2021-01" db="EMBL/GenBank/DDBJ databases">
        <title>Whole genome shotgun sequence of Cellulomonas pakistanensis NBRC 110800.</title>
        <authorList>
            <person name="Komaki H."/>
            <person name="Tamura T."/>
        </authorList>
    </citation>
    <scope>NUCLEOTIDE SEQUENCE</scope>
    <source>
        <strain evidence="8">NBRC 110800</strain>
    </source>
</reference>
<evidence type="ECO:0000256" key="1">
    <source>
        <dbReference type="ARBA" id="ARBA00004127"/>
    </source>
</evidence>
<gene>
    <name evidence="8" type="ORF">Cpa01nite_27450</name>
</gene>
<keyword evidence="4 6" id="KW-0472">Membrane</keyword>